<feature type="signal peptide" evidence="1">
    <location>
        <begin position="1"/>
        <end position="20"/>
    </location>
</feature>
<accession>A0A397SNG8</accession>
<proteinExistence type="predicted"/>
<name>A0A397SNG8_9GLOM</name>
<evidence type="ECO:0000313" key="3">
    <source>
        <dbReference type="Proteomes" id="UP000265703"/>
    </source>
</evidence>
<keyword evidence="3" id="KW-1185">Reference proteome</keyword>
<dbReference type="OrthoDB" id="2415089at2759"/>
<dbReference type="Proteomes" id="UP000265703">
    <property type="component" value="Unassembled WGS sequence"/>
</dbReference>
<sequence>MKKLLVSFLVASLLISLVVALDHIVVTDPVTDQKLGSIVDVKWDTTQIPKGLKPTDKVSVRIKCGRRSVPPKAVPHVSIPLLYIPRSIGRILIFHTS</sequence>
<keyword evidence="1" id="KW-0732">Signal</keyword>
<comment type="caution">
    <text evidence="2">The sequence shown here is derived from an EMBL/GenBank/DDBJ whole genome shotgun (WGS) entry which is preliminary data.</text>
</comment>
<dbReference type="AlphaFoldDB" id="A0A397SNG8"/>
<protein>
    <submittedName>
        <fullName evidence="2">Uncharacterized protein</fullName>
    </submittedName>
</protein>
<evidence type="ECO:0000313" key="2">
    <source>
        <dbReference type="EMBL" id="RIA86156.1"/>
    </source>
</evidence>
<feature type="chain" id="PRO_5017484579" evidence="1">
    <location>
        <begin position="21"/>
        <end position="97"/>
    </location>
</feature>
<organism evidence="2 3">
    <name type="scientific">Glomus cerebriforme</name>
    <dbReference type="NCBI Taxonomy" id="658196"/>
    <lineage>
        <taxon>Eukaryota</taxon>
        <taxon>Fungi</taxon>
        <taxon>Fungi incertae sedis</taxon>
        <taxon>Mucoromycota</taxon>
        <taxon>Glomeromycotina</taxon>
        <taxon>Glomeromycetes</taxon>
        <taxon>Glomerales</taxon>
        <taxon>Glomeraceae</taxon>
        <taxon>Glomus</taxon>
    </lineage>
</organism>
<reference evidence="2 3" key="1">
    <citation type="submission" date="2018-06" db="EMBL/GenBank/DDBJ databases">
        <title>Comparative genomics reveals the genomic features of Rhizophagus irregularis, R. cerebriforme, R. diaphanum and Gigaspora rosea, and their symbiotic lifestyle signature.</title>
        <authorList>
            <person name="Morin E."/>
            <person name="San Clemente H."/>
            <person name="Chen E.C.H."/>
            <person name="De La Providencia I."/>
            <person name="Hainaut M."/>
            <person name="Kuo A."/>
            <person name="Kohler A."/>
            <person name="Murat C."/>
            <person name="Tang N."/>
            <person name="Roy S."/>
            <person name="Loubradou J."/>
            <person name="Henrissat B."/>
            <person name="Grigoriev I.V."/>
            <person name="Corradi N."/>
            <person name="Roux C."/>
            <person name="Martin F.M."/>
        </authorList>
    </citation>
    <scope>NUCLEOTIDE SEQUENCE [LARGE SCALE GENOMIC DNA]</scope>
    <source>
        <strain evidence="2 3">DAOM 227022</strain>
    </source>
</reference>
<gene>
    <name evidence="2" type="ORF">C1645_780275</name>
</gene>
<dbReference type="EMBL" id="QKYT01000379">
    <property type="protein sequence ID" value="RIA86156.1"/>
    <property type="molecule type" value="Genomic_DNA"/>
</dbReference>
<evidence type="ECO:0000256" key="1">
    <source>
        <dbReference type="SAM" id="SignalP"/>
    </source>
</evidence>